<gene>
    <name evidence="2" type="ORF">DL1_16680</name>
</gene>
<evidence type="ECO:0000313" key="2">
    <source>
        <dbReference type="EMBL" id="KEP68005.1"/>
    </source>
</evidence>
<name>A0A074TCV9_9RHOB</name>
<feature type="region of interest" description="Disordered" evidence="1">
    <location>
        <begin position="30"/>
        <end position="50"/>
    </location>
</feature>
<protein>
    <submittedName>
        <fullName evidence="2">Uncharacterized protein</fullName>
    </submittedName>
</protein>
<evidence type="ECO:0000256" key="1">
    <source>
        <dbReference type="SAM" id="MobiDB-lite"/>
    </source>
</evidence>
<evidence type="ECO:0000313" key="3">
    <source>
        <dbReference type="Proteomes" id="UP000027725"/>
    </source>
</evidence>
<keyword evidence="3" id="KW-1185">Reference proteome</keyword>
<feature type="compositionally biased region" description="Polar residues" evidence="1">
    <location>
        <begin position="36"/>
        <end position="49"/>
    </location>
</feature>
<accession>A0A074TCV9</accession>
<sequence length="85" mass="9184">MLVNSKQEPGALYHPAQTALGAWLGVSRPDAFEPTGLSTDTPRSNNSNPVRARRLGEETVTLAPQISESGIMLRRGDLRTAARAR</sequence>
<comment type="caution">
    <text evidence="2">The sequence shown here is derived from an EMBL/GenBank/DDBJ whole genome shotgun (WGS) entry which is preliminary data.</text>
</comment>
<reference evidence="2 3" key="1">
    <citation type="submission" date="2014-03" db="EMBL/GenBank/DDBJ databases">
        <title>The draft genome sequence of Thioclava dalianensis DLFJ1-1.</title>
        <authorList>
            <person name="Lai Q."/>
            <person name="Shao Z."/>
        </authorList>
    </citation>
    <scope>NUCLEOTIDE SEQUENCE [LARGE SCALE GENOMIC DNA]</scope>
    <source>
        <strain evidence="2 3">DLFJ1-1</strain>
    </source>
</reference>
<proteinExistence type="predicted"/>
<dbReference type="AlphaFoldDB" id="A0A074TCV9"/>
<dbReference type="EMBL" id="JHEH01000051">
    <property type="protein sequence ID" value="KEP68005.1"/>
    <property type="molecule type" value="Genomic_DNA"/>
</dbReference>
<dbReference type="Proteomes" id="UP000027725">
    <property type="component" value="Unassembled WGS sequence"/>
</dbReference>
<organism evidence="2 3">
    <name type="scientific">Thioclava dalianensis</name>
    <dbReference type="NCBI Taxonomy" id="1185766"/>
    <lineage>
        <taxon>Bacteria</taxon>
        <taxon>Pseudomonadati</taxon>
        <taxon>Pseudomonadota</taxon>
        <taxon>Alphaproteobacteria</taxon>
        <taxon>Rhodobacterales</taxon>
        <taxon>Paracoccaceae</taxon>
        <taxon>Thioclava</taxon>
    </lineage>
</organism>